<organism evidence="1 2">
    <name type="scientific">Dermacentor silvarum</name>
    <name type="common">Tick</name>
    <dbReference type="NCBI Taxonomy" id="543639"/>
    <lineage>
        <taxon>Eukaryota</taxon>
        <taxon>Metazoa</taxon>
        <taxon>Ecdysozoa</taxon>
        <taxon>Arthropoda</taxon>
        <taxon>Chelicerata</taxon>
        <taxon>Arachnida</taxon>
        <taxon>Acari</taxon>
        <taxon>Parasitiformes</taxon>
        <taxon>Ixodida</taxon>
        <taxon>Ixodoidea</taxon>
        <taxon>Ixodidae</taxon>
        <taxon>Rhipicephalinae</taxon>
        <taxon>Dermacentor</taxon>
    </lineage>
</organism>
<evidence type="ECO:0000313" key="1">
    <source>
        <dbReference type="EMBL" id="KAH7974703.1"/>
    </source>
</evidence>
<name>A0ACB8DQI5_DERSI</name>
<dbReference type="EMBL" id="CM023479">
    <property type="protein sequence ID" value="KAH7974703.1"/>
    <property type="molecule type" value="Genomic_DNA"/>
</dbReference>
<sequence length="167" mass="19058">MAGYLQPASVAEECVLPHSLVGHSERQDGSELQSLKEMTFNLPSSRHTTTYIRSRMATTAVRAPETLRRINSPFRRELQRIRSAARYSPAPVSSSGGVVVPERAMAASVLKPFHCHLCPKRFARKHVLENHIRTHTGERPFKCPSCLKDFARKDYLNYHVRTCRCRR</sequence>
<evidence type="ECO:0000313" key="2">
    <source>
        <dbReference type="Proteomes" id="UP000821865"/>
    </source>
</evidence>
<protein>
    <submittedName>
        <fullName evidence="1">Uncharacterized protein</fullName>
    </submittedName>
</protein>
<reference evidence="1" key="1">
    <citation type="submission" date="2020-05" db="EMBL/GenBank/DDBJ databases">
        <title>Large-scale comparative analyses of tick genomes elucidate their genetic diversity and vector capacities.</title>
        <authorList>
            <person name="Jia N."/>
            <person name="Wang J."/>
            <person name="Shi W."/>
            <person name="Du L."/>
            <person name="Sun Y."/>
            <person name="Zhan W."/>
            <person name="Jiang J."/>
            <person name="Wang Q."/>
            <person name="Zhang B."/>
            <person name="Ji P."/>
            <person name="Sakyi L.B."/>
            <person name="Cui X."/>
            <person name="Yuan T."/>
            <person name="Jiang B."/>
            <person name="Yang W."/>
            <person name="Lam T.T.-Y."/>
            <person name="Chang Q."/>
            <person name="Ding S."/>
            <person name="Wang X."/>
            <person name="Zhu J."/>
            <person name="Ruan X."/>
            <person name="Zhao L."/>
            <person name="Wei J."/>
            <person name="Que T."/>
            <person name="Du C."/>
            <person name="Cheng J."/>
            <person name="Dai P."/>
            <person name="Han X."/>
            <person name="Huang E."/>
            <person name="Gao Y."/>
            <person name="Liu J."/>
            <person name="Shao H."/>
            <person name="Ye R."/>
            <person name="Li L."/>
            <person name="Wei W."/>
            <person name="Wang X."/>
            <person name="Wang C."/>
            <person name="Yang T."/>
            <person name="Huo Q."/>
            <person name="Li W."/>
            <person name="Guo W."/>
            <person name="Chen H."/>
            <person name="Zhou L."/>
            <person name="Ni X."/>
            <person name="Tian J."/>
            <person name="Zhou Y."/>
            <person name="Sheng Y."/>
            <person name="Liu T."/>
            <person name="Pan Y."/>
            <person name="Xia L."/>
            <person name="Li J."/>
            <person name="Zhao F."/>
            <person name="Cao W."/>
        </authorList>
    </citation>
    <scope>NUCLEOTIDE SEQUENCE</scope>
    <source>
        <strain evidence="1">Dsil-2018</strain>
    </source>
</reference>
<keyword evidence="2" id="KW-1185">Reference proteome</keyword>
<dbReference type="Proteomes" id="UP000821865">
    <property type="component" value="Chromosome 10"/>
</dbReference>
<proteinExistence type="predicted"/>
<comment type="caution">
    <text evidence="1">The sequence shown here is derived from an EMBL/GenBank/DDBJ whole genome shotgun (WGS) entry which is preliminary data.</text>
</comment>
<accession>A0ACB8DQI5</accession>
<gene>
    <name evidence="1" type="ORF">HPB49_018356</name>
</gene>